<dbReference type="InterPro" id="IPR003718">
    <property type="entry name" value="OsmC/Ohr_fam"/>
</dbReference>
<evidence type="ECO:0000313" key="1">
    <source>
        <dbReference type="EMBL" id="BAL57719.1"/>
    </source>
</evidence>
<proteinExistence type="predicted"/>
<dbReference type="PANTHER" id="PTHR34352:SF1">
    <property type="entry name" value="PROTEIN YHFA"/>
    <property type="match status" value="1"/>
</dbReference>
<name>H5SNI3_9BACT</name>
<organism evidence="1">
    <name type="scientific">uncultured Acetothermia bacterium</name>
    <dbReference type="NCBI Taxonomy" id="236499"/>
    <lineage>
        <taxon>Bacteria</taxon>
        <taxon>Candidatus Bipolaricaulota</taxon>
        <taxon>environmental samples</taxon>
    </lineage>
</organism>
<reference evidence="1" key="2">
    <citation type="journal article" date="2012" name="PLoS ONE">
        <title>A Deeply Branching Thermophilic Bacterium with an Ancient Acetyl-CoA Pathway Dominates a Subsurface Ecosystem.</title>
        <authorList>
            <person name="Takami H."/>
            <person name="Noguchi H."/>
            <person name="Takaki Y."/>
            <person name="Uchiyama I."/>
            <person name="Toyoda A."/>
            <person name="Nishi S."/>
            <person name="Chee G.-J."/>
            <person name="Arai W."/>
            <person name="Nunoura T."/>
            <person name="Itoh T."/>
            <person name="Hattori M."/>
            <person name="Takai K."/>
        </authorList>
    </citation>
    <scope>NUCLEOTIDE SEQUENCE</scope>
</reference>
<accession>H5SNI3</accession>
<dbReference type="InterPro" id="IPR015946">
    <property type="entry name" value="KH_dom-like_a/b"/>
</dbReference>
<gene>
    <name evidence="1" type="ORF">HGMM_F52A12C39</name>
</gene>
<dbReference type="EMBL" id="AP011782">
    <property type="protein sequence ID" value="BAL57719.1"/>
    <property type="molecule type" value="Genomic_DNA"/>
</dbReference>
<protein>
    <submittedName>
        <fullName evidence="1">OsmC family protein</fullName>
    </submittedName>
</protein>
<reference evidence="1" key="1">
    <citation type="journal article" date="2005" name="Environ. Microbiol.">
        <title>Genetic and functional properties of uncultivated thermophilic crenarchaeotes from a subsurface gold mine as revealed by analysis of genome fragments.</title>
        <authorList>
            <person name="Nunoura T."/>
            <person name="Hirayama H."/>
            <person name="Takami H."/>
            <person name="Oida H."/>
            <person name="Nishi S."/>
            <person name="Shimamura S."/>
            <person name="Suzuki Y."/>
            <person name="Inagaki F."/>
            <person name="Takai K."/>
            <person name="Nealson K.H."/>
            <person name="Horikoshi K."/>
        </authorList>
    </citation>
    <scope>NUCLEOTIDE SEQUENCE</scope>
</reference>
<dbReference type="SUPFAM" id="SSF82784">
    <property type="entry name" value="OsmC-like"/>
    <property type="match status" value="1"/>
</dbReference>
<sequence>MASATVRFVDGMQFVGTSESGHAVVMDTTEDVGGHDTGPRPTEMVLIALGGCTGMDVVSILRKMQVKFTRFEMEIHGDRAAEHPKYFTKIKVIYKVWGDVPEEKLKKAIDLSLEKYCSVSNSLKPRAEVSYTYQINPTV</sequence>
<dbReference type="Pfam" id="PF02566">
    <property type="entry name" value="OsmC"/>
    <property type="match status" value="1"/>
</dbReference>
<dbReference type="AlphaFoldDB" id="H5SNI3"/>
<dbReference type="InterPro" id="IPR036102">
    <property type="entry name" value="OsmC/Ohrsf"/>
</dbReference>
<dbReference type="Gene3D" id="2.20.25.10">
    <property type="match status" value="1"/>
</dbReference>
<dbReference type="PANTHER" id="PTHR34352">
    <property type="entry name" value="PROTEIN YHFA"/>
    <property type="match status" value="1"/>
</dbReference>
<dbReference type="Gene3D" id="3.30.300.20">
    <property type="match status" value="1"/>
</dbReference>